<evidence type="ECO:0000313" key="1">
    <source>
        <dbReference type="EMBL" id="KAL2744096.1"/>
    </source>
</evidence>
<dbReference type="EMBL" id="JAYRBN010000051">
    <property type="protein sequence ID" value="KAL2744096.1"/>
    <property type="molecule type" value="Genomic_DNA"/>
</dbReference>
<reference evidence="1 2" key="1">
    <citation type="journal article" date="2024" name="Ann. Entomol. Soc. Am.">
        <title>Genomic analyses of the southern and eastern yellowjacket wasps (Hymenoptera: Vespidae) reveal evolutionary signatures of social life.</title>
        <authorList>
            <person name="Catto M.A."/>
            <person name="Caine P.B."/>
            <person name="Orr S.E."/>
            <person name="Hunt B.G."/>
            <person name="Goodisman M.A.D."/>
        </authorList>
    </citation>
    <scope>NUCLEOTIDE SEQUENCE [LARGE SCALE GENOMIC DNA]</scope>
    <source>
        <strain evidence="1">232</strain>
        <tissue evidence="1">Head and thorax</tissue>
    </source>
</reference>
<organism evidence="1 2">
    <name type="scientific">Vespula maculifrons</name>
    <name type="common">Eastern yellow jacket</name>
    <name type="synonym">Wasp</name>
    <dbReference type="NCBI Taxonomy" id="7453"/>
    <lineage>
        <taxon>Eukaryota</taxon>
        <taxon>Metazoa</taxon>
        <taxon>Ecdysozoa</taxon>
        <taxon>Arthropoda</taxon>
        <taxon>Hexapoda</taxon>
        <taxon>Insecta</taxon>
        <taxon>Pterygota</taxon>
        <taxon>Neoptera</taxon>
        <taxon>Endopterygota</taxon>
        <taxon>Hymenoptera</taxon>
        <taxon>Apocrita</taxon>
        <taxon>Aculeata</taxon>
        <taxon>Vespoidea</taxon>
        <taxon>Vespidae</taxon>
        <taxon>Vespinae</taxon>
        <taxon>Vespula</taxon>
    </lineage>
</organism>
<gene>
    <name evidence="1" type="ORF">V1477_007586</name>
</gene>
<name>A0ABD2CG92_VESMC</name>
<comment type="caution">
    <text evidence="1">The sequence shown here is derived from an EMBL/GenBank/DDBJ whole genome shotgun (WGS) entry which is preliminary data.</text>
</comment>
<sequence>MRKSVPKCGDAWGCNFSVWRLEFVGKSPLVRGSPDAATSTRWDLGRQYLLSIQILQAASISERMAAFFKAFLKFPLCNSKLNIEGRTFYILSYTFIFSNKFTIDYYGFSRVGPMGGAHGRGLLCGSPFSTEKSSLSFFSIHRHRSDVSSNGSVHNPSLGANTGKIERTFARVLAGTGVLFSGAIKSPTIMDFV</sequence>
<dbReference type="AlphaFoldDB" id="A0ABD2CG92"/>
<dbReference type="Proteomes" id="UP001607303">
    <property type="component" value="Unassembled WGS sequence"/>
</dbReference>
<proteinExistence type="predicted"/>
<accession>A0ABD2CG92</accession>
<evidence type="ECO:0000313" key="2">
    <source>
        <dbReference type="Proteomes" id="UP001607303"/>
    </source>
</evidence>
<protein>
    <submittedName>
        <fullName evidence="1">Uncharacterized protein</fullName>
    </submittedName>
</protein>
<keyword evidence="2" id="KW-1185">Reference proteome</keyword>